<organism evidence="2 3">
    <name type="scientific">Trematosphaeria pertusa</name>
    <dbReference type="NCBI Taxonomy" id="390896"/>
    <lineage>
        <taxon>Eukaryota</taxon>
        <taxon>Fungi</taxon>
        <taxon>Dikarya</taxon>
        <taxon>Ascomycota</taxon>
        <taxon>Pezizomycotina</taxon>
        <taxon>Dothideomycetes</taxon>
        <taxon>Pleosporomycetidae</taxon>
        <taxon>Pleosporales</taxon>
        <taxon>Massarineae</taxon>
        <taxon>Trematosphaeriaceae</taxon>
        <taxon>Trematosphaeria</taxon>
    </lineage>
</organism>
<feature type="compositionally biased region" description="Basic and acidic residues" evidence="1">
    <location>
        <begin position="145"/>
        <end position="164"/>
    </location>
</feature>
<dbReference type="GeneID" id="54585309"/>
<keyword evidence="3" id="KW-1185">Reference proteome</keyword>
<dbReference type="OrthoDB" id="3741724at2759"/>
<protein>
    <submittedName>
        <fullName evidence="2">Uncharacterized protein</fullName>
    </submittedName>
</protein>
<dbReference type="Proteomes" id="UP000800094">
    <property type="component" value="Unassembled WGS sequence"/>
</dbReference>
<feature type="region of interest" description="Disordered" evidence="1">
    <location>
        <begin position="131"/>
        <end position="172"/>
    </location>
</feature>
<gene>
    <name evidence="2" type="ORF">BU26DRAFT_549111</name>
</gene>
<dbReference type="RefSeq" id="XP_033687549.1">
    <property type="nucleotide sequence ID" value="XM_033831979.1"/>
</dbReference>
<evidence type="ECO:0000313" key="3">
    <source>
        <dbReference type="Proteomes" id="UP000800094"/>
    </source>
</evidence>
<dbReference type="EMBL" id="ML987192">
    <property type="protein sequence ID" value="KAF2252545.1"/>
    <property type="molecule type" value="Genomic_DNA"/>
</dbReference>
<evidence type="ECO:0000256" key="1">
    <source>
        <dbReference type="SAM" id="MobiDB-lite"/>
    </source>
</evidence>
<sequence>MNANALMICKAMENGKTVEPDSWLNDPAKACIPASCRFIQLTAQDVVTCYNEEEGKHGAVLVCSYDGASKILRKEVAACPLAATRAIVDGLHRDTGLLFAKFDVGDQLYGQQGFRGDSGKFELAEYKSAVKDSGPVDDTQTLHRRYQDAPKGPRGDFNNKRPRSEQAGWLDY</sequence>
<dbReference type="AlphaFoldDB" id="A0A6A6IPS5"/>
<reference evidence="2" key="1">
    <citation type="journal article" date="2020" name="Stud. Mycol.">
        <title>101 Dothideomycetes genomes: a test case for predicting lifestyles and emergence of pathogens.</title>
        <authorList>
            <person name="Haridas S."/>
            <person name="Albert R."/>
            <person name="Binder M."/>
            <person name="Bloem J."/>
            <person name="Labutti K."/>
            <person name="Salamov A."/>
            <person name="Andreopoulos B."/>
            <person name="Baker S."/>
            <person name="Barry K."/>
            <person name="Bills G."/>
            <person name="Bluhm B."/>
            <person name="Cannon C."/>
            <person name="Castanera R."/>
            <person name="Culley D."/>
            <person name="Daum C."/>
            <person name="Ezra D."/>
            <person name="Gonzalez J."/>
            <person name="Henrissat B."/>
            <person name="Kuo A."/>
            <person name="Liang C."/>
            <person name="Lipzen A."/>
            <person name="Lutzoni F."/>
            <person name="Magnuson J."/>
            <person name="Mondo S."/>
            <person name="Nolan M."/>
            <person name="Ohm R."/>
            <person name="Pangilinan J."/>
            <person name="Park H.-J."/>
            <person name="Ramirez L."/>
            <person name="Alfaro M."/>
            <person name="Sun H."/>
            <person name="Tritt A."/>
            <person name="Yoshinaga Y."/>
            <person name="Zwiers L.-H."/>
            <person name="Turgeon B."/>
            <person name="Goodwin S."/>
            <person name="Spatafora J."/>
            <person name="Crous P."/>
            <person name="Grigoriev I."/>
        </authorList>
    </citation>
    <scope>NUCLEOTIDE SEQUENCE</scope>
    <source>
        <strain evidence="2">CBS 122368</strain>
    </source>
</reference>
<evidence type="ECO:0000313" key="2">
    <source>
        <dbReference type="EMBL" id="KAF2252545.1"/>
    </source>
</evidence>
<name>A0A6A6IPS5_9PLEO</name>
<accession>A0A6A6IPS5</accession>
<proteinExistence type="predicted"/>